<name>X0WAY7_9ZZZZ</name>
<dbReference type="InterPro" id="IPR029044">
    <property type="entry name" value="Nucleotide-diphossugar_trans"/>
</dbReference>
<dbReference type="Gene3D" id="3.90.550.10">
    <property type="entry name" value="Spore Coat Polysaccharide Biosynthesis Protein SpsA, Chain A"/>
    <property type="match status" value="1"/>
</dbReference>
<proteinExistence type="predicted"/>
<dbReference type="InterPro" id="IPR001173">
    <property type="entry name" value="Glyco_trans_2-like"/>
</dbReference>
<protein>
    <recommendedName>
        <fullName evidence="1">Glycosyltransferase 2-like domain-containing protein</fullName>
    </recommendedName>
</protein>
<comment type="caution">
    <text evidence="2">The sequence shown here is derived from an EMBL/GenBank/DDBJ whole genome shotgun (WGS) entry which is preliminary data.</text>
</comment>
<feature type="non-terminal residue" evidence="2">
    <location>
        <position position="39"/>
    </location>
</feature>
<reference evidence="2" key="1">
    <citation type="journal article" date="2014" name="Front. Microbiol.">
        <title>High frequency of phylogenetically diverse reductive dehalogenase-homologous genes in deep subseafloor sedimentary metagenomes.</title>
        <authorList>
            <person name="Kawai M."/>
            <person name="Futagami T."/>
            <person name="Toyoda A."/>
            <person name="Takaki Y."/>
            <person name="Nishi S."/>
            <person name="Hori S."/>
            <person name="Arai W."/>
            <person name="Tsubouchi T."/>
            <person name="Morono Y."/>
            <person name="Uchiyama I."/>
            <person name="Ito T."/>
            <person name="Fujiyama A."/>
            <person name="Inagaki F."/>
            <person name="Takami H."/>
        </authorList>
    </citation>
    <scope>NUCLEOTIDE SEQUENCE</scope>
    <source>
        <strain evidence="2">Expedition CK06-06</strain>
    </source>
</reference>
<sequence length="39" mass="4421">MSRLSAIVTTFNEAEQIEETLRRLSFADEVLVVDSFSTD</sequence>
<dbReference type="Pfam" id="PF00535">
    <property type="entry name" value="Glycos_transf_2"/>
    <property type="match status" value="1"/>
</dbReference>
<gene>
    <name evidence="2" type="ORF">S01H1_60581</name>
</gene>
<dbReference type="AlphaFoldDB" id="X0WAY7"/>
<evidence type="ECO:0000259" key="1">
    <source>
        <dbReference type="Pfam" id="PF00535"/>
    </source>
</evidence>
<feature type="domain" description="Glycosyltransferase 2-like" evidence="1">
    <location>
        <begin position="5"/>
        <end position="39"/>
    </location>
</feature>
<organism evidence="2">
    <name type="scientific">marine sediment metagenome</name>
    <dbReference type="NCBI Taxonomy" id="412755"/>
    <lineage>
        <taxon>unclassified sequences</taxon>
        <taxon>metagenomes</taxon>
        <taxon>ecological metagenomes</taxon>
    </lineage>
</organism>
<dbReference type="EMBL" id="BARS01039684">
    <property type="protein sequence ID" value="GAG21748.1"/>
    <property type="molecule type" value="Genomic_DNA"/>
</dbReference>
<accession>X0WAY7</accession>
<dbReference type="SUPFAM" id="SSF53448">
    <property type="entry name" value="Nucleotide-diphospho-sugar transferases"/>
    <property type="match status" value="1"/>
</dbReference>
<evidence type="ECO:0000313" key="2">
    <source>
        <dbReference type="EMBL" id="GAG21748.1"/>
    </source>
</evidence>